<feature type="region of interest" description="Disordered" evidence="1">
    <location>
        <begin position="1"/>
        <end position="66"/>
    </location>
</feature>
<dbReference type="SMART" id="SM00801">
    <property type="entry name" value="dDENN"/>
    <property type="match status" value="1"/>
</dbReference>
<feature type="domain" description="UDENN" evidence="2">
    <location>
        <begin position="1"/>
        <end position="165"/>
    </location>
</feature>
<evidence type="ECO:0000256" key="1">
    <source>
        <dbReference type="SAM" id="MobiDB-lite"/>
    </source>
</evidence>
<proteinExistence type="predicted"/>
<dbReference type="PROSITE" id="PS50211">
    <property type="entry name" value="DENN"/>
    <property type="match status" value="1"/>
</dbReference>
<dbReference type="Proteomes" id="UP001153148">
    <property type="component" value="Unassembled WGS sequence"/>
</dbReference>
<organism evidence="3 4">
    <name type="scientific">Timema podura</name>
    <name type="common">Walking stick</name>
    <dbReference type="NCBI Taxonomy" id="61482"/>
    <lineage>
        <taxon>Eukaryota</taxon>
        <taxon>Metazoa</taxon>
        <taxon>Ecdysozoa</taxon>
        <taxon>Arthropoda</taxon>
        <taxon>Hexapoda</taxon>
        <taxon>Insecta</taxon>
        <taxon>Pterygota</taxon>
        <taxon>Neoptera</taxon>
        <taxon>Polyneoptera</taxon>
        <taxon>Phasmatodea</taxon>
        <taxon>Timematodea</taxon>
        <taxon>Timematoidea</taxon>
        <taxon>Timematidae</taxon>
        <taxon>Timema</taxon>
    </lineage>
</organism>
<protein>
    <recommendedName>
        <fullName evidence="2">UDENN domain-containing protein</fullName>
    </recommendedName>
</protein>
<dbReference type="PANTHER" id="PTHR13008:SF7">
    <property type="entry name" value="MAP KINASE-ACTIVATING DEATH DOMAIN PROTEIN"/>
    <property type="match status" value="1"/>
</dbReference>
<dbReference type="InterPro" id="IPR005112">
    <property type="entry name" value="dDENN_dom"/>
</dbReference>
<accession>A0ABN7PJ90</accession>
<comment type="caution">
    <text evidence="3">The sequence shown here is derived from an EMBL/GenBank/DDBJ whole genome shotgun (WGS) entry which is preliminary data.</text>
</comment>
<feature type="non-terminal residue" evidence="3">
    <location>
        <position position="1"/>
    </location>
</feature>
<sequence length="215" mass="23429">ALSSMSMAANIVSSSDPTPHLLTGQLRRDIPAPAYPAPRPPPSQGRRESLVPGDSHPHPNPPSNTFNPFIYGNDVDSVDVATRVAMVRFFNSQNLLANFAEHTRTLRLYPRPVVAFQINSFLRSRPRSSHFLNKFARTQVCCMEPAWFQKGAAFFGTPCDLFGGVCWGSLLSARDLFGGVCWGSLLSAHDLFGGVCWGSVLSARDLFGGVCWGSV</sequence>
<reference evidence="3" key="1">
    <citation type="submission" date="2021-03" db="EMBL/GenBank/DDBJ databases">
        <authorList>
            <person name="Tran Van P."/>
        </authorList>
    </citation>
    <scope>NUCLEOTIDE SEQUENCE</scope>
</reference>
<evidence type="ECO:0000313" key="3">
    <source>
        <dbReference type="EMBL" id="CAG2067172.1"/>
    </source>
</evidence>
<evidence type="ECO:0000313" key="4">
    <source>
        <dbReference type="Proteomes" id="UP001153148"/>
    </source>
</evidence>
<dbReference type="EMBL" id="CAJPIN010064265">
    <property type="protein sequence ID" value="CAG2067172.1"/>
    <property type="molecule type" value="Genomic_DNA"/>
</dbReference>
<gene>
    <name evidence="3" type="ORF">TPAB3V08_LOCUS14115</name>
</gene>
<feature type="compositionally biased region" description="Pro residues" evidence="1">
    <location>
        <begin position="33"/>
        <end position="43"/>
    </location>
</feature>
<dbReference type="InterPro" id="IPR037516">
    <property type="entry name" value="Tripartite_DENN"/>
</dbReference>
<dbReference type="InterPro" id="IPR039980">
    <property type="entry name" value="MADD"/>
</dbReference>
<name>A0ABN7PJ90_TIMPD</name>
<feature type="compositionally biased region" description="Polar residues" evidence="1">
    <location>
        <begin position="1"/>
        <end position="17"/>
    </location>
</feature>
<evidence type="ECO:0000259" key="2">
    <source>
        <dbReference type="PROSITE" id="PS50211"/>
    </source>
</evidence>
<dbReference type="PANTHER" id="PTHR13008">
    <property type="entry name" value="MAP-KINASE ACTIVATING DEATH DOMAIN PROTEIN MADD /DENN/AEX-3 C.ELEGANS"/>
    <property type="match status" value="1"/>
</dbReference>
<keyword evidence="4" id="KW-1185">Reference proteome</keyword>